<proteinExistence type="inferred from homology"/>
<keyword evidence="3" id="KW-0217">Developmental protein</keyword>
<evidence type="ECO:0000256" key="11">
    <source>
        <dbReference type="SAM" id="Phobius"/>
    </source>
</evidence>
<evidence type="ECO:0000259" key="12">
    <source>
        <dbReference type="PROSITE" id="PS50038"/>
    </source>
</evidence>
<dbReference type="PROSITE" id="PS50189">
    <property type="entry name" value="NTR"/>
    <property type="match status" value="1"/>
</dbReference>
<dbReference type="GO" id="GO:0005615">
    <property type="term" value="C:extracellular space"/>
    <property type="evidence" value="ECO:0007669"/>
    <property type="project" value="TreeGrafter"/>
</dbReference>
<dbReference type="Pfam" id="PF01392">
    <property type="entry name" value="Fz"/>
    <property type="match status" value="1"/>
</dbReference>
<dbReference type="GO" id="GO:0035567">
    <property type="term" value="P:non-canonical Wnt signaling pathway"/>
    <property type="evidence" value="ECO:0007669"/>
    <property type="project" value="TreeGrafter"/>
</dbReference>
<dbReference type="PANTHER" id="PTHR11309">
    <property type="entry name" value="FRIZZLED"/>
    <property type="match status" value="1"/>
</dbReference>
<evidence type="ECO:0000256" key="3">
    <source>
        <dbReference type="ARBA" id="ARBA00022473"/>
    </source>
</evidence>
<feature type="region of interest" description="Disordered" evidence="10">
    <location>
        <begin position="431"/>
        <end position="450"/>
    </location>
</feature>
<evidence type="ECO:0000256" key="6">
    <source>
        <dbReference type="ARBA" id="ARBA00022729"/>
    </source>
</evidence>
<dbReference type="SUPFAM" id="SSF63501">
    <property type="entry name" value="Frizzled cysteine-rich domain"/>
    <property type="match status" value="1"/>
</dbReference>
<evidence type="ECO:0000256" key="9">
    <source>
        <dbReference type="PROSITE-ProRule" id="PRU00090"/>
    </source>
</evidence>
<keyword evidence="11" id="KW-1133">Transmembrane helix</keyword>
<comment type="caution">
    <text evidence="9">Lacks conserved residue(s) required for the propagation of feature annotation.</text>
</comment>
<evidence type="ECO:0000256" key="4">
    <source>
        <dbReference type="ARBA" id="ARBA00022525"/>
    </source>
</evidence>
<keyword evidence="8 9" id="KW-1015">Disulfide bond</keyword>
<evidence type="ECO:0008006" key="16">
    <source>
        <dbReference type="Google" id="ProtNLM"/>
    </source>
</evidence>
<comment type="similarity">
    <text evidence="2">Belongs to the secreted frizzled-related protein (sFRP) family.</text>
</comment>
<dbReference type="InterPro" id="IPR015526">
    <property type="entry name" value="Frizzled/SFRP"/>
</dbReference>
<dbReference type="InterPro" id="IPR036790">
    <property type="entry name" value="Frizzled_dom_sf"/>
</dbReference>
<keyword evidence="5" id="KW-0879">Wnt signaling pathway</keyword>
<dbReference type="PANTHER" id="PTHR11309:SF148">
    <property type="entry name" value="SECRETED FRIZZLED-RELATED PROTEIN 1"/>
    <property type="match status" value="1"/>
</dbReference>
<feature type="domain" description="NTR" evidence="13">
    <location>
        <begin position="288"/>
        <end position="420"/>
    </location>
</feature>
<evidence type="ECO:0000256" key="1">
    <source>
        <dbReference type="ARBA" id="ARBA00004613"/>
    </source>
</evidence>
<dbReference type="AlphaFoldDB" id="A0AA85IKB7"/>
<protein>
    <recommendedName>
        <fullName evidence="16">FZ domain-containing protein</fullName>
    </recommendedName>
</protein>
<feature type="disulfide bond" evidence="9">
    <location>
        <begin position="242"/>
        <end position="266"/>
    </location>
</feature>
<evidence type="ECO:0000313" key="15">
    <source>
        <dbReference type="WBParaSite" id="TREG1_100450.1"/>
    </source>
</evidence>
<feature type="domain" description="FZ" evidence="12">
    <location>
        <begin position="158"/>
        <end position="280"/>
    </location>
</feature>
<organism evidence="14 15">
    <name type="scientific">Trichobilharzia regenti</name>
    <name type="common">Nasal bird schistosome</name>
    <dbReference type="NCBI Taxonomy" id="157069"/>
    <lineage>
        <taxon>Eukaryota</taxon>
        <taxon>Metazoa</taxon>
        <taxon>Spiralia</taxon>
        <taxon>Lophotrochozoa</taxon>
        <taxon>Platyhelminthes</taxon>
        <taxon>Trematoda</taxon>
        <taxon>Digenea</taxon>
        <taxon>Strigeidida</taxon>
        <taxon>Schistosomatoidea</taxon>
        <taxon>Schistosomatidae</taxon>
        <taxon>Trichobilharzia</taxon>
    </lineage>
</organism>
<keyword evidence="7" id="KW-0221">Differentiation</keyword>
<evidence type="ECO:0000256" key="7">
    <source>
        <dbReference type="ARBA" id="ARBA00022782"/>
    </source>
</evidence>
<accession>A0AA85IKB7</accession>
<dbReference type="Proteomes" id="UP000050795">
    <property type="component" value="Unassembled WGS sequence"/>
</dbReference>
<reference evidence="15" key="2">
    <citation type="submission" date="2023-11" db="UniProtKB">
        <authorList>
            <consortium name="WormBaseParasite"/>
        </authorList>
    </citation>
    <scope>IDENTIFICATION</scope>
</reference>
<dbReference type="SMART" id="SM00063">
    <property type="entry name" value="FRI"/>
    <property type="match status" value="1"/>
</dbReference>
<dbReference type="PROSITE" id="PS50038">
    <property type="entry name" value="FZ"/>
    <property type="match status" value="1"/>
</dbReference>
<reference evidence="14" key="1">
    <citation type="submission" date="2022-06" db="EMBL/GenBank/DDBJ databases">
        <authorList>
            <person name="Berger JAMES D."/>
            <person name="Berger JAMES D."/>
        </authorList>
    </citation>
    <scope>NUCLEOTIDE SEQUENCE [LARGE SCALE GENOMIC DNA]</scope>
</reference>
<keyword evidence="11" id="KW-0812">Transmembrane</keyword>
<evidence type="ECO:0000259" key="13">
    <source>
        <dbReference type="PROSITE" id="PS50189"/>
    </source>
</evidence>
<dbReference type="InterPro" id="IPR020067">
    <property type="entry name" value="Frizzled_dom"/>
</dbReference>
<dbReference type="WBParaSite" id="TREG1_100450.1">
    <property type="protein sequence ID" value="TREG1_100450.1"/>
    <property type="gene ID" value="TREG1_100450"/>
</dbReference>
<feature type="region of interest" description="Disordered" evidence="10">
    <location>
        <begin position="485"/>
        <end position="532"/>
    </location>
</feature>
<feature type="disulfide bond" evidence="9">
    <location>
        <begin position="173"/>
        <end position="219"/>
    </location>
</feature>
<dbReference type="InterPro" id="IPR001134">
    <property type="entry name" value="Netrin_domain"/>
</dbReference>
<sequence>MSSVAHYLFYMKILIFLSIFKCYFVNSTIYSYPLQTFGRIGLSGASKQSFLGSWNSKYAEKHDDDYLKGNYMNNDLLFNDHKSSSSSSLSPTSPSSSSSSLLPFMPSSDLSSSAPPLTSSSLLFDDNTLGSHDSYSPIMDTLDPTNYYADWHRLLNGYGSQRCYPIPKNMSLCQNIGYDVMVLPNYLQHEDLKEAVEQSQVWMSLAQTECHPDLRKFLCALYAPVCVEGHQERLIHPCQNLCEDVRRNCLPKMLQFGFGWPDIVKCSRFPNSATRMCVPLSQQRRLRCSGCVEEPTFESAISSFCMADVVLRAQILYINRQNTSNSKSIQLFLDRQARTLKLPRERINYGHLKIIVDCECNLLSEAFHSLQNRLTKWLIMGKISSNRGILHVEYLSRISRSNLGLKRALKAMRRPASQLCKLPITEKLAPTGVKHNIPNPLRHVKSTPTRRSRLMMKQNQPTHLNNHFYSSSPTSVNKTHVRSTARIFPPSKLSNSNSREKHSGRRMLVRRSQGASNKHSESKYSKGTSHNNNLYPVRSVVLEYSKDSMHFRPLMQISKAEEKLPLESENDLFSPQTVSPWLL</sequence>
<keyword evidence="6" id="KW-0732">Signal</keyword>
<evidence type="ECO:0000256" key="5">
    <source>
        <dbReference type="ARBA" id="ARBA00022687"/>
    </source>
</evidence>
<dbReference type="GO" id="GO:0060070">
    <property type="term" value="P:canonical Wnt signaling pathway"/>
    <property type="evidence" value="ECO:0007669"/>
    <property type="project" value="TreeGrafter"/>
</dbReference>
<comment type="subcellular location">
    <subcellularLocation>
        <location evidence="1">Secreted</location>
    </subcellularLocation>
</comment>
<evidence type="ECO:0000256" key="2">
    <source>
        <dbReference type="ARBA" id="ARBA00010054"/>
    </source>
</evidence>
<name>A0AA85IKB7_TRIRE</name>
<feature type="transmembrane region" description="Helical" evidence="11">
    <location>
        <begin position="7"/>
        <end position="26"/>
    </location>
</feature>
<dbReference type="GO" id="GO:0017147">
    <property type="term" value="F:Wnt-protein binding"/>
    <property type="evidence" value="ECO:0007669"/>
    <property type="project" value="TreeGrafter"/>
</dbReference>
<dbReference type="FunFam" id="1.10.2000.10:FF:000001">
    <property type="entry name" value="secreted frizzled-related protein 2"/>
    <property type="match status" value="1"/>
</dbReference>
<evidence type="ECO:0000256" key="8">
    <source>
        <dbReference type="ARBA" id="ARBA00023157"/>
    </source>
</evidence>
<dbReference type="GO" id="GO:0030154">
    <property type="term" value="P:cell differentiation"/>
    <property type="evidence" value="ECO:0007669"/>
    <property type="project" value="UniProtKB-KW"/>
</dbReference>
<evidence type="ECO:0000313" key="14">
    <source>
        <dbReference type="Proteomes" id="UP000050795"/>
    </source>
</evidence>
<evidence type="ECO:0000256" key="10">
    <source>
        <dbReference type="SAM" id="MobiDB-lite"/>
    </source>
</evidence>
<dbReference type="Gene3D" id="1.10.2000.10">
    <property type="entry name" value="Frizzled cysteine-rich domain"/>
    <property type="match status" value="1"/>
</dbReference>
<keyword evidence="11" id="KW-0472">Membrane</keyword>
<keyword evidence="14" id="KW-1185">Reference proteome</keyword>
<keyword evidence="4" id="KW-0964">Secreted</keyword>